<dbReference type="GO" id="GO:0005975">
    <property type="term" value="P:carbohydrate metabolic process"/>
    <property type="evidence" value="ECO:0007669"/>
    <property type="project" value="UniProtKB-ARBA"/>
</dbReference>
<evidence type="ECO:0000313" key="3">
    <source>
        <dbReference type="EMBL" id="HIZ06345.1"/>
    </source>
</evidence>
<name>A0A9D2D0M2_9FIRM</name>
<dbReference type="PANTHER" id="PTHR42760">
    <property type="entry name" value="SHORT-CHAIN DEHYDROGENASES/REDUCTASES FAMILY MEMBER"/>
    <property type="match status" value="1"/>
</dbReference>
<evidence type="ECO:0000313" key="4">
    <source>
        <dbReference type="Proteomes" id="UP000824024"/>
    </source>
</evidence>
<proteinExistence type="inferred from homology"/>
<comment type="similarity">
    <text evidence="1">Belongs to the short-chain dehydrogenases/reductases (SDR) family.</text>
</comment>
<dbReference type="SUPFAM" id="SSF51735">
    <property type="entry name" value="NAD(P)-binding Rossmann-fold domains"/>
    <property type="match status" value="1"/>
</dbReference>
<evidence type="ECO:0000256" key="1">
    <source>
        <dbReference type="ARBA" id="ARBA00006484"/>
    </source>
</evidence>
<keyword evidence="2" id="KW-0560">Oxidoreductase</keyword>
<reference evidence="3" key="2">
    <citation type="submission" date="2021-04" db="EMBL/GenBank/DDBJ databases">
        <authorList>
            <person name="Gilroy R."/>
        </authorList>
    </citation>
    <scope>NUCLEOTIDE SEQUENCE</scope>
    <source>
        <strain evidence="3">CHK192-9172</strain>
    </source>
</reference>
<dbReference type="PANTHER" id="PTHR42760:SF115">
    <property type="entry name" value="3-OXOACYL-[ACYL-CARRIER-PROTEIN] REDUCTASE FABG"/>
    <property type="match status" value="1"/>
</dbReference>
<evidence type="ECO:0000256" key="2">
    <source>
        <dbReference type="ARBA" id="ARBA00023002"/>
    </source>
</evidence>
<dbReference type="PROSITE" id="PS00061">
    <property type="entry name" value="ADH_SHORT"/>
    <property type="match status" value="1"/>
</dbReference>
<dbReference type="PRINTS" id="PR00081">
    <property type="entry name" value="GDHRDH"/>
</dbReference>
<dbReference type="EMBL" id="DXCH01000005">
    <property type="protein sequence ID" value="HIZ06345.1"/>
    <property type="molecule type" value="Genomic_DNA"/>
</dbReference>
<dbReference type="AlphaFoldDB" id="A0A9D2D0M2"/>
<dbReference type="GO" id="GO:0016616">
    <property type="term" value="F:oxidoreductase activity, acting on the CH-OH group of donors, NAD or NADP as acceptor"/>
    <property type="evidence" value="ECO:0007669"/>
    <property type="project" value="TreeGrafter"/>
</dbReference>
<sequence length="253" mass="26982">MFLEEKFGLTGKTAIVTGGGSGIGQQAAVDLAKAGAKIAIFSRSGAEETVKMIQDNGGEAVSIIADVREESAVKEAVDQVVQRFGSVDILFNNAGICEHKSALEADAKDFRNIIETNLVGVYIVARTVAAAMIRLGIRGSIINVGSISGKIINIPQEQTSYNASKAAVIHMTKSLAIEWAKYGIRVNSISPGYIKTPMGDVPKEMEEAWMPMIPIHRWGKTEELTGMIIYLAGPSASLTTGQDFVIDGGYTCL</sequence>
<organism evidence="3 4">
    <name type="scientific">Candidatus Eubacterium avistercoris</name>
    <dbReference type="NCBI Taxonomy" id="2838567"/>
    <lineage>
        <taxon>Bacteria</taxon>
        <taxon>Bacillati</taxon>
        <taxon>Bacillota</taxon>
        <taxon>Clostridia</taxon>
        <taxon>Eubacteriales</taxon>
        <taxon>Eubacteriaceae</taxon>
        <taxon>Eubacterium</taxon>
    </lineage>
</organism>
<accession>A0A9D2D0M2</accession>
<dbReference type="InterPro" id="IPR036291">
    <property type="entry name" value="NAD(P)-bd_dom_sf"/>
</dbReference>
<comment type="caution">
    <text evidence="3">The sequence shown here is derived from an EMBL/GenBank/DDBJ whole genome shotgun (WGS) entry which is preliminary data.</text>
</comment>
<dbReference type="PRINTS" id="PR00080">
    <property type="entry name" value="SDRFAMILY"/>
</dbReference>
<dbReference type="Pfam" id="PF13561">
    <property type="entry name" value="adh_short_C2"/>
    <property type="match status" value="1"/>
</dbReference>
<dbReference type="Gene3D" id="3.40.50.720">
    <property type="entry name" value="NAD(P)-binding Rossmann-like Domain"/>
    <property type="match status" value="1"/>
</dbReference>
<dbReference type="InterPro" id="IPR020904">
    <property type="entry name" value="Sc_DH/Rdtase_CS"/>
</dbReference>
<gene>
    <name evidence="3" type="ORF">IAA08_00240</name>
</gene>
<reference evidence="3" key="1">
    <citation type="journal article" date="2021" name="PeerJ">
        <title>Extensive microbial diversity within the chicken gut microbiome revealed by metagenomics and culture.</title>
        <authorList>
            <person name="Gilroy R."/>
            <person name="Ravi A."/>
            <person name="Getino M."/>
            <person name="Pursley I."/>
            <person name="Horton D.L."/>
            <person name="Alikhan N.F."/>
            <person name="Baker D."/>
            <person name="Gharbi K."/>
            <person name="Hall N."/>
            <person name="Watson M."/>
            <person name="Adriaenssens E.M."/>
            <person name="Foster-Nyarko E."/>
            <person name="Jarju S."/>
            <person name="Secka A."/>
            <person name="Antonio M."/>
            <person name="Oren A."/>
            <person name="Chaudhuri R.R."/>
            <person name="La Ragione R."/>
            <person name="Hildebrand F."/>
            <person name="Pallen M.J."/>
        </authorList>
    </citation>
    <scope>NUCLEOTIDE SEQUENCE</scope>
    <source>
        <strain evidence="3">CHK192-9172</strain>
    </source>
</reference>
<dbReference type="Proteomes" id="UP000824024">
    <property type="component" value="Unassembled WGS sequence"/>
</dbReference>
<dbReference type="FunFam" id="3.40.50.720:FF:000240">
    <property type="entry name" value="SDR family oxidoreductase"/>
    <property type="match status" value="1"/>
</dbReference>
<protein>
    <submittedName>
        <fullName evidence="3">SDR family oxidoreductase</fullName>
    </submittedName>
</protein>
<dbReference type="InterPro" id="IPR002347">
    <property type="entry name" value="SDR_fam"/>
</dbReference>